<evidence type="ECO:0000313" key="2">
    <source>
        <dbReference type="EMBL" id="QXO10411.1"/>
    </source>
</evidence>
<dbReference type="Proteomes" id="UP000828233">
    <property type="component" value="Segment"/>
</dbReference>
<evidence type="ECO:0000313" key="3">
    <source>
        <dbReference type="Proteomes" id="UP000828233"/>
    </source>
</evidence>
<keyword evidence="2" id="KW-0378">Hydrolase</keyword>
<dbReference type="InterPro" id="IPR044925">
    <property type="entry name" value="His-Me_finger_sf"/>
</dbReference>
<protein>
    <submittedName>
        <fullName evidence="2">HNH endonuclease</fullName>
    </submittedName>
</protein>
<dbReference type="GO" id="GO:0004519">
    <property type="term" value="F:endonuclease activity"/>
    <property type="evidence" value="ECO:0007669"/>
    <property type="project" value="UniProtKB-KW"/>
</dbReference>
<dbReference type="SUPFAM" id="SSF54060">
    <property type="entry name" value="His-Me finger endonucleases"/>
    <property type="match status" value="1"/>
</dbReference>
<dbReference type="Pfam" id="PF13392">
    <property type="entry name" value="HNH_3"/>
    <property type="match status" value="1"/>
</dbReference>
<dbReference type="Gene3D" id="1.20.5.2050">
    <property type="match status" value="1"/>
</dbReference>
<sequence length="157" mass="17860">MNWKEHFTYKDGKLYWTHTSPNGACQPGKLAGYLERHHNRWVVGLHGKAYKRARIVWEMHHGEIPSGCVIDHINRNREDDRIDNLRAVPVTLNNRNKTIDKRNSSGVPGVTYDAGRKRWAAYVNRDGKQVRLGRFPSLEEAAAARAAAANSLGYLEV</sequence>
<dbReference type="Gene3D" id="3.90.75.20">
    <property type="match status" value="1"/>
</dbReference>
<dbReference type="InterPro" id="IPR003615">
    <property type="entry name" value="HNH_nuc"/>
</dbReference>
<keyword evidence="2" id="KW-0540">Nuclease</keyword>
<name>A0AAE7SKG2_9CAUD</name>
<dbReference type="SUPFAM" id="SSF54171">
    <property type="entry name" value="DNA-binding domain"/>
    <property type="match status" value="1"/>
</dbReference>
<proteinExistence type="predicted"/>
<organism evidence="2 3">
    <name type="scientific">Escherichia phage vB_EcoP_ZX6</name>
    <dbReference type="NCBI Taxonomy" id="2851033"/>
    <lineage>
        <taxon>Viruses</taxon>
        <taxon>Duplodnaviria</taxon>
        <taxon>Heunggongvirae</taxon>
        <taxon>Uroviricota</taxon>
        <taxon>Caudoviricetes</taxon>
        <taxon>Autographivirales</taxon>
        <taxon>Autoscriptoviridae</taxon>
        <taxon>Slopekvirinae</taxon>
        <taxon>Drulisvirus</taxon>
        <taxon>Drulisvirus ZX6</taxon>
    </lineage>
</organism>
<dbReference type="InterPro" id="IPR016177">
    <property type="entry name" value="DNA-bd_dom_sf"/>
</dbReference>
<accession>A0AAE7SKG2</accession>
<evidence type="ECO:0000259" key="1">
    <source>
        <dbReference type="Pfam" id="PF13392"/>
    </source>
</evidence>
<reference evidence="2 3" key="1">
    <citation type="submission" date="2021-06" db="EMBL/GenBank/DDBJ databases">
        <authorList>
            <person name="Li P."/>
            <person name="Zeng Y."/>
            <person name="Yong S."/>
            <person name="Zhou X."/>
        </authorList>
    </citation>
    <scope>NUCLEOTIDE SEQUENCE [LARGE SCALE GENOMIC DNA]</scope>
</reference>
<dbReference type="GO" id="GO:0003677">
    <property type="term" value="F:DNA binding"/>
    <property type="evidence" value="ECO:0007669"/>
    <property type="project" value="InterPro"/>
</dbReference>
<dbReference type="EMBL" id="MZ424864">
    <property type="protein sequence ID" value="QXO10411.1"/>
    <property type="molecule type" value="Genomic_DNA"/>
</dbReference>
<keyword evidence="2" id="KW-0255">Endonuclease</keyword>
<keyword evidence="3" id="KW-1185">Reference proteome</keyword>
<feature type="domain" description="HNH nuclease" evidence="1">
    <location>
        <begin position="54"/>
        <end position="94"/>
    </location>
</feature>